<keyword evidence="5" id="KW-1185">Reference proteome</keyword>
<dbReference type="InterPro" id="IPR051477">
    <property type="entry name" value="Expansin_CellWall"/>
</dbReference>
<sequence length="274" mass="29129">MRLGVLSLVSLVLPLAASAVSPHGSQHHSRHAEIARRRDGDVQLHKRFSQSKWSFYDVGLGACGEYNVESEFIVALNTPQYGGGYPGPNCFKTITMTYNGKTAQATIMDQCPGCPFGGLDLSRSLFRHFAAESVGIIYGSWSFNGGSGDGGGGDTKPTPKTTKKPDPTTEEYVPPKTTRRTTTRKPEPTTTSERPDPTTTTERPDPTTSTTKTSTSRTTQTSQTSQTKSTETSASIAPVPVPVPTSTPQQALVINDLNNVLLNLGGLIVAGAAA</sequence>
<gene>
    <name evidence="4" type="ORF">Hypma_008768</name>
</gene>
<dbReference type="SUPFAM" id="SSF50685">
    <property type="entry name" value="Barwin-like endoglucanases"/>
    <property type="match status" value="1"/>
</dbReference>
<evidence type="ECO:0000256" key="3">
    <source>
        <dbReference type="SAM" id="SignalP"/>
    </source>
</evidence>
<dbReference type="InParanoid" id="A0A369JZE3"/>
<organism evidence="4 5">
    <name type="scientific">Hypsizygus marmoreus</name>
    <name type="common">White beech mushroom</name>
    <name type="synonym">Agaricus marmoreus</name>
    <dbReference type="NCBI Taxonomy" id="39966"/>
    <lineage>
        <taxon>Eukaryota</taxon>
        <taxon>Fungi</taxon>
        <taxon>Dikarya</taxon>
        <taxon>Basidiomycota</taxon>
        <taxon>Agaricomycotina</taxon>
        <taxon>Agaricomycetes</taxon>
        <taxon>Agaricomycetidae</taxon>
        <taxon>Agaricales</taxon>
        <taxon>Tricholomatineae</taxon>
        <taxon>Lyophyllaceae</taxon>
        <taxon>Hypsizygus</taxon>
    </lineage>
</organism>
<dbReference type="CDD" id="cd22191">
    <property type="entry name" value="DPBB_RlpA_EXP_N-like"/>
    <property type="match status" value="1"/>
</dbReference>
<dbReference type="AlphaFoldDB" id="A0A369JZE3"/>
<evidence type="ECO:0000313" key="4">
    <source>
        <dbReference type="EMBL" id="RDB24076.1"/>
    </source>
</evidence>
<dbReference type="OrthoDB" id="623670at2759"/>
<evidence type="ECO:0000256" key="2">
    <source>
        <dbReference type="SAM" id="MobiDB-lite"/>
    </source>
</evidence>
<evidence type="ECO:0000256" key="1">
    <source>
        <dbReference type="ARBA" id="ARBA00022729"/>
    </source>
</evidence>
<dbReference type="Proteomes" id="UP000076154">
    <property type="component" value="Unassembled WGS sequence"/>
</dbReference>
<feature type="signal peptide" evidence="3">
    <location>
        <begin position="1"/>
        <end position="19"/>
    </location>
</feature>
<proteinExistence type="predicted"/>
<dbReference type="EMBL" id="LUEZ02000045">
    <property type="protein sequence ID" value="RDB24076.1"/>
    <property type="molecule type" value="Genomic_DNA"/>
</dbReference>
<dbReference type="PANTHER" id="PTHR31836">
    <property type="match status" value="1"/>
</dbReference>
<accession>A0A369JZE3</accession>
<dbReference type="STRING" id="39966.A0A369JZE3"/>
<feature type="compositionally biased region" description="Gly residues" evidence="2">
    <location>
        <begin position="145"/>
        <end position="154"/>
    </location>
</feature>
<reference evidence="4" key="1">
    <citation type="submission" date="2018-04" db="EMBL/GenBank/DDBJ databases">
        <title>Whole genome sequencing of Hypsizygus marmoreus.</title>
        <authorList>
            <person name="Choi I.-G."/>
            <person name="Min B."/>
            <person name="Kim J.-G."/>
            <person name="Kim S."/>
            <person name="Oh Y.-L."/>
            <person name="Kong W.-S."/>
            <person name="Park H."/>
            <person name="Jeong J."/>
            <person name="Song E.-S."/>
        </authorList>
    </citation>
    <scope>NUCLEOTIDE SEQUENCE [LARGE SCALE GENOMIC DNA]</scope>
    <source>
        <strain evidence="4">51987-8</strain>
    </source>
</reference>
<protein>
    <submittedName>
        <fullName evidence="4">Allergen Asp f 7</fullName>
    </submittedName>
</protein>
<comment type="caution">
    <text evidence="4">The sequence shown here is derived from an EMBL/GenBank/DDBJ whole genome shotgun (WGS) entry which is preliminary data.</text>
</comment>
<feature type="chain" id="PRO_5016785362" evidence="3">
    <location>
        <begin position="20"/>
        <end position="274"/>
    </location>
</feature>
<dbReference type="InterPro" id="IPR036908">
    <property type="entry name" value="RlpA-like_sf"/>
</dbReference>
<name>A0A369JZE3_HYPMA</name>
<dbReference type="PANTHER" id="PTHR31836:SF28">
    <property type="entry name" value="SRCR DOMAIN-CONTAINING PROTEIN-RELATED"/>
    <property type="match status" value="1"/>
</dbReference>
<keyword evidence="1 3" id="KW-0732">Signal</keyword>
<evidence type="ECO:0000313" key="5">
    <source>
        <dbReference type="Proteomes" id="UP000076154"/>
    </source>
</evidence>
<feature type="region of interest" description="Disordered" evidence="2">
    <location>
        <begin position="142"/>
        <end position="241"/>
    </location>
</feature>
<feature type="compositionally biased region" description="Low complexity" evidence="2">
    <location>
        <begin position="188"/>
        <end position="238"/>
    </location>
</feature>
<dbReference type="Gene3D" id="2.40.40.10">
    <property type="entry name" value="RlpA-like domain"/>
    <property type="match status" value="1"/>
</dbReference>